<comment type="function">
    <text evidence="5 6">Binds directly to 23S ribosomal RNA and is necessary for the in vitro assembly process of the 50S ribosomal subunit. It is not involved in the protein synthesizing functions of that subunit.</text>
</comment>
<comment type="similarity">
    <text evidence="1 5 6">Belongs to the bacterial ribosomal protein bL20 family.</text>
</comment>
<reference evidence="7 8" key="1">
    <citation type="journal article" date="2015" name="Nature">
        <title>rRNA introns, odd ribosomes, and small enigmatic genomes across a large radiation of phyla.</title>
        <authorList>
            <person name="Brown C.T."/>
            <person name="Hug L.A."/>
            <person name="Thomas B.C."/>
            <person name="Sharon I."/>
            <person name="Castelle C.J."/>
            <person name="Singh A."/>
            <person name="Wilkins M.J."/>
            <person name="Williams K.H."/>
            <person name="Banfield J.F."/>
        </authorList>
    </citation>
    <scope>NUCLEOTIDE SEQUENCE [LARGE SCALE GENOMIC DNA]</scope>
</reference>
<evidence type="ECO:0000256" key="2">
    <source>
        <dbReference type="ARBA" id="ARBA00022980"/>
    </source>
</evidence>
<gene>
    <name evidence="5" type="primary">rplT</name>
    <name evidence="7" type="ORF">UX60_C0003G0009</name>
</gene>
<sequence length="124" mass="14070">MARVKRALQVKKSHKKILNATKGYKLGRSKLFRQAKQAYIKAGQYAYRDRRNKKRDMRGLWIIQINAAVRAHGMPYKDFIYGLVKAEIGLNRKVLAELSVKAPAEFEAVVEKVKKALAEVGAKA</sequence>
<dbReference type="GO" id="GO:0005840">
    <property type="term" value="C:ribosome"/>
    <property type="evidence" value="ECO:0007669"/>
    <property type="project" value="UniProtKB-KW"/>
</dbReference>
<dbReference type="AlphaFoldDB" id="A0A0G1QHP8"/>
<keyword evidence="3 5" id="KW-0687">Ribonucleoprotein</keyword>
<dbReference type="PRINTS" id="PR00062">
    <property type="entry name" value="RIBOSOMALL20"/>
</dbReference>
<dbReference type="GO" id="GO:0019843">
    <property type="term" value="F:rRNA binding"/>
    <property type="evidence" value="ECO:0007669"/>
    <property type="project" value="UniProtKB-UniRule"/>
</dbReference>
<keyword evidence="2 5" id="KW-0689">Ribosomal protein</keyword>
<evidence type="ECO:0000313" key="7">
    <source>
        <dbReference type="EMBL" id="KKU44491.1"/>
    </source>
</evidence>
<keyword evidence="5 6" id="KW-0699">rRNA-binding</keyword>
<dbReference type="Pfam" id="PF00453">
    <property type="entry name" value="Ribosomal_L20"/>
    <property type="match status" value="1"/>
</dbReference>
<dbReference type="Gene3D" id="1.10.1900.20">
    <property type="entry name" value="Ribosomal protein L20"/>
    <property type="match status" value="1"/>
</dbReference>
<dbReference type="InterPro" id="IPR035566">
    <property type="entry name" value="Ribosomal_protein_bL20_C"/>
</dbReference>
<evidence type="ECO:0000256" key="3">
    <source>
        <dbReference type="ARBA" id="ARBA00023274"/>
    </source>
</evidence>
<dbReference type="PANTHER" id="PTHR10986">
    <property type="entry name" value="39S RIBOSOMAL PROTEIN L20"/>
    <property type="match status" value="1"/>
</dbReference>
<dbReference type="HAMAP" id="MF_00382">
    <property type="entry name" value="Ribosomal_bL20"/>
    <property type="match status" value="1"/>
</dbReference>
<evidence type="ECO:0000256" key="4">
    <source>
        <dbReference type="ARBA" id="ARBA00035172"/>
    </source>
</evidence>
<evidence type="ECO:0000313" key="8">
    <source>
        <dbReference type="Proteomes" id="UP000034487"/>
    </source>
</evidence>
<dbReference type="InterPro" id="IPR005813">
    <property type="entry name" value="Ribosomal_bL20"/>
</dbReference>
<dbReference type="NCBIfam" id="TIGR01032">
    <property type="entry name" value="rplT_bact"/>
    <property type="match status" value="1"/>
</dbReference>
<dbReference type="CDD" id="cd07026">
    <property type="entry name" value="Ribosomal_L20"/>
    <property type="match status" value="1"/>
</dbReference>
<dbReference type="GO" id="GO:0003735">
    <property type="term" value="F:structural constituent of ribosome"/>
    <property type="evidence" value="ECO:0007669"/>
    <property type="project" value="InterPro"/>
</dbReference>
<dbReference type="GO" id="GO:0000027">
    <property type="term" value="P:ribosomal large subunit assembly"/>
    <property type="evidence" value="ECO:0007669"/>
    <property type="project" value="UniProtKB-UniRule"/>
</dbReference>
<dbReference type="GO" id="GO:0006412">
    <property type="term" value="P:translation"/>
    <property type="evidence" value="ECO:0007669"/>
    <property type="project" value="InterPro"/>
</dbReference>
<dbReference type="FunFam" id="1.10.1900.20:FF:000001">
    <property type="entry name" value="50S ribosomal protein L20"/>
    <property type="match status" value="1"/>
</dbReference>
<comment type="caution">
    <text evidence="7">The sequence shown here is derived from an EMBL/GenBank/DDBJ whole genome shotgun (WGS) entry which is preliminary data.</text>
</comment>
<dbReference type="EMBL" id="LCMV01000003">
    <property type="protein sequence ID" value="KKU44491.1"/>
    <property type="molecule type" value="Genomic_DNA"/>
</dbReference>
<dbReference type="Gene3D" id="6.10.160.10">
    <property type="match status" value="1"/>
</dbReference>
<dbReference type="SUPFAM" id="SSF74731">
    <property type="entry name" value="Ribosomal protein L20"/>
    <property type="match status" value="1"/>
</dbReference>
<keyword evidence="5 6" id="KW-0694">RNA-binding</keyword>
<evidence type="ECO:0000256" key="6">
    <source>
        <dbReference type="RuleBase" id="RU000560"/>
    </source>
</evidence>
<dbReference type="GO" id="GO:1990904">
    <property type="term" value="C:ribonucleoprotein complex"/>
    <property type="evidence" value="ECO:0007669"/>
    <property type="project" value="UniProtKB-KW"/>
</dbReference>
<evidence type="ECO:0000256" key="5">
    <source>
        <dbReference type="HAMAP-Rule" id="MF_00382"/>
    </source>
</evidence>
<evidence type="ECO:0000256" key="1">
    <source>
        <dbReference type="ARBA" id="ARBA00007698"/>
    </source>
</evidence>
<dbReference type="PATRIC" id="fig|1618335.3.peg.45"/>
<accession>A0A0G1QHP8</accession>
<dbReference type="Proteomes" id="UP000034487">
    <property type="component" value="Unassembled WGS sequence"/>
</dbReference>
<name>A0A0G1QHP8_9BACT</name>
<protein>
    <recommendedName>
        <fullName evidence="4 5">Large ribosomal subunit protein bL20</fullName>
    </recommendedName>
</protein>
<organism evidence="7 8">
    <name type="scientific">Berkelbacteria bacterium GW2011_GWA2_46_7</name>
    <dbReference type="NCBI Taxonomy" id="1618335"/>
    <lineage>
        <taxon>Bacteria</taxon>
        <taxon>Candidatus Berkelbacteria</taxon>
    </lineage>
</organism>
<proteinExistence type="inferred from homology"/>